<dbReference type="GO" id="GO:0004309">
    <property type="term" value="F:exopolyphosphatase activity"/>
    <property type="evidence" value="ECO:0007669"/>
    <property type="project" value="TreeGrafter"/>
</dbReference>
<accession>A0A8J2K4E7</accession>
<dbReference type="Pfam" id="PF01368">
    <property type="entry name" value="DHH"/>
    <property type="match status" value="1"/>
</dbReference>
<evidence type="ECO:0000259" key="2">
    <source>
        <dbReference type="SMART" id="SM01131"/>
    </source>
</evidence>
<protein>
    <recommendedName>
        <fullName evidence="2">DHHA2 domain-containing protein</fullName>
    </recommendedName>
</protein>
<organism evidence="3 4">
    <name type="scientific">Allacma fusca</name>
    <dbReference type="NCBI Taxonomy" id="39272"/>
    <lineage>
        <taxon>Eukaryota</taxon>
        <taxon>Metazoa</taxon>
        <taxon>Ecdysozoa</taxon>
        <taxon>Arthropoda</taxon>
        <taxon>Hexapoda</taxon>
        <taxon>Collembola</taxon>
        <taxon>Symphypleona</taxon>
        <taxon>Sminthuridae</taxon>
        <taxon>Allacma</taxon>
    </lineage>
</organism>
<feature type="region of interest" description="Disordered" evidence="1">
    <location>
        <begin position="583"/>
        <end position="640"/>
    </location>
</feature>
<proteinExistence type="predicted"/>
<dbReference type="PANTHER" id="PTHR12112">
    <property type="entry name" value="BNIP - RELATED"/>
    <property type="match status" value="1"/>
</dbReference>
<dbReference type="Proteomes" id="UP000708208">
    <property type="component" value="Unassembled WGS sequence"/>
</dbReference>
<sequence length="640" mass="71088">MGKEVMNSETQTFKNSGTLDSALCKGKWQNILLGLFACHYNLCWASVDTPIQNTFIGETHVIFGNEAADVDSTVSAIVLAYYTAHSFVKEEKENTGKPYQALVFPVINCTREDLPLRTEVIYFLKSHGIHVEHLICKNEIDLAALQAGGKLKVTLVDHNVLAVADSFLQPSVVRVIDHHKRDKPLDRRDIIEPVGSCCTLIAEIVLGLFDKDSLVCSLLYGTIIYDTVNLSTTAQRATPKDFKMVSELEDCLFKITGNRPNREDVYNPLMKARADISQLTADQLLRKDTKALKTSEISISVPALPLLSQKFLELPNAIEALKAHMKSNRCSAIVVMGWEIEGENNMFRDVTIFSDTIHKAKQIQNALENCENLQLQLVKQSSEPQAQIVVYNQKNVALSRKFMLPFLGTHFETKAHADALGVVDILMPEGEMSPNKHGKGLNAIPCISYTGVQGLGVGDPISHGGSSQSSAYNSCPYTPQNSCAEPEDGFPLEHYFLPSFNSREMIEKIEQKRGKLRGYDKFKDELNPSSYPFTPKNSYVDSSLDSVFEQRHQDRFNSGGLLSAIDSEVLLRKLTEKKRNIDQSYSYSNSSSKSQSLTKLNIGDEHIGDGMTTPVDKTPTPGQVSSTRQDNFSDTNESVD</sequence>
<dbReference type="Pfam" id="PF02833">
    <property type="entry name" value="DHHA2"/>
    <property type="match status" value="1"/>
</dbReference>
<evidence type="ECO:0000313" key="4">
    <source>
        <dbReference type="Proteomes" id="UP000708208"/>
    </source>
</evidence>
<evidence type="ECO:0000313" key="3">
    <source>
        <dbReference type="EMBL" id="CAG7719393.1"/>
    </source>
</evidence>
<feature type="compositionally biased region" description="Polar residues" evidence="1">
    <location>
        <begin position="620"/>
        <end position="640"/>
    </location>
</feature>
<evidence type="ECO:0000256" key="1">
    <source>
        <dbReference type="SAM" id="MobiDB-lite"/>
    </source>
</evidence>
<dbReference type="EMBL" id="CAJVCH010060966">
    <property type="protein sequence ID" value="CAG7719393.1"/>
    <property type="molecule type" value="Genomic_DNA"/>
</dbReference>
<reference evidence="3" key="1">
    <citation type="submission" date="2021-06" db="EMBL/GenBank/DDBJ databases">
        <authorList>
            <person name="Hodson N. C."/>
            <person name="Mongue J. A."/>
            <person name="Jaron S. K."/>
        </authorList>
    </citation>
    <scope>NUCLEOTIDE SEQUENCE</scope>
</reference>
<gene>
    <name evidence="3" type="ORF">AFUS01_LOCUS8719</name>
</gene>
<dbReference type="PANTHER" id="PTHR12112:SF39">
    <property type="entry name" value="EG:152A3.5 PROTEIN (FBGN0003116_PN PROTEIN)"/>
    <property type="match status" value="1"/>
</dbReference>
<name>A0A8J2K4E7_9HEXA</name>
<feature type="domain" description="DHHA2" evidence="2">
    <location>
        <begin position="266"/>
        <end position="411"/>
    </location>
</feature>
<feature type="compositionally biased region" description="Low complexity" evidence="1">
    <location>
        <begin position="583"/>
        <end position="601"/>
    </location>
</feature>
<dbReference type="GO" id="GO:0005737">
    <property type="term" value="C:cytoplasm"/>
    <property type="evidence" value="ECO:0007669"/>
    <property type="project" value="InterPro"/>
</dbReference>
<dbReference type="SMART" id="SM01131">
    <property type="entry name" value="DHHA2"/>
    <property type="match status" value="1"/>
</dbReference>
<dbReference type="AlphaFoldDB" id="A0A8J2K4E7"/>
<comment type="caution">
    <text evidence="3">The sequence shown here is derived from an EMBL/GenBank/DDBJ whole genome shotgun (WGS) entry which is preliminary data.</text>
</comment>
<dbReference type="OrthoDB" id="374045at2759"/>
<keyword evidence="4" id="KW-1185">Reference proteome</keyword>
<dbReference type="InterPro" id="IPR001667">
    <property type="entry name" value="DDH_dom"/>
</dbReference>
<dbReference type="InterPro" id="IPR004097">
    <property type="entry name" value="DHHA2"/>
</dbReference>